<dbReference type="STRING" id="641238.SAMN04490244_105132"/>
<dbReference type="Pfam" id="PF06226">
    <property type="entry name" value="DUF1007"/>
    <property type="match status" value="1"/>
</dbReference>
<organism evidence="2 3">
    <name type="scientific">Tranquillimonas rosea</name>
    <dbReference type="NCBI Taxonomy" id="641238"/>
    <lineage>
        <taxon>Bacteria</taxon>
        <taxon>Pseudomonadati</taxon>
        <taxon>Pseudomonadota</taxon>
        <taxon>Alphaproteobacteria</taxon>
        <taxon>Rhodobacterales</taxon>
        <taxon>Roseobacteraceae</taxon>
        <taxon>Tranquillimonas</taxon>
    </lineage>
</organism>
<evidence type="ECO:0000313" key="2">
    <source>
        <dbReference type="EMBL" id="SES06152.1"/>
    </source>
</evidence>
<dbReference type="RefSeq" id="WP_092692910.1">
    <property type="nucleotide sequence ID" value="NZ_FOGU01000005.1"/>
</dbReference>
<dbReference type="AlphaFoldDB" id="A0A1H9U9Z3"/>
<proteinExistence type="predicted"/>
<keyword evidence="3" id="KW-1185">Reference proteome</keyword>
<keyword evidence="1" id="KW-0732">Signal</keyword>
<feature type="chain" id="PRO_5011514610" evidence="1">
    <location>
        <begin position="23"/>
        <end position="221"/>
    </location>
</feature>
<gene>
    <name evidence="2" type="ORF">SAMN04490244_105132</name>
</gene>
<name>A0A1H9U9Z3_9RHOB</name>
<sequence length="221" mass="24113">MRPHRSLLPFALWVALSGAAIAHPHVFIDTDFDLVIEDGRLTAVRIDWSYDEFYSMLMIEESGLDADGDGVPEQARLDAFAGQDVDWAAGFPGDFSVTRDGAEVALARPVDHRARFEADRIITSHVRPLETPVSITDATIVARSYDPTYFVAYDVPGTPGVIGRDACRLVRDKADTEAAQEEYGDALAAVDMGGDPFEEVDLPDIGILFADSFTLRCDASS</sequence>
<dbReference type="EMBL" id="FOGU01000005">
    <property type="protein sequence ID" value="SES06152.1"/>
    <property type="molecule type" value="Genomic_DNA"/>
</dbReference>
<feature type="signal peptide" evidence="1">
    <location>
        <begin position="1"/>
        <end position="22"/>
    </location>
</feature>
<evidence type="ECO:0000256" key="1">
    <source>
        <dbReference type="SAM" id="SignalP"/>
    </source>
</evidence>
<dbReference type="OrthoDB" id="1679673at2"/>
<dbReference type="InterPro" id="IPR010412">
    <property type="entry name" value="DUF1007"/>
</dbReference>
<dbReference type="Proteomes" id="UP000198885">
    <property type="component" value="Unassembled WGS sequence"/>
</dbReference>
<protein>
    <submittedName>
        <fullName evidence="2">ABC-type uncharacterized transport system, substrate-binding protein</fullName>
    </submittedName>
</protein>
<accession>A0A1H9U9Z3</accession>
<reference evidence="2 3" key="1">
    <citation type="submission" date="2016-10" db="EMBL/GenBank/DDBJ databases">
        <authorList>
            <person name="de Groot N.N."/>
        </authorList>
    </citation>
    <scope>NUCLEOTIDE SEQUENCE [LARGE SCALE GENOMIC DNA]</scope>
    <source>
        <strain evidence="2 3">DSM 23042</strain>
    </source>
</reference>
<evidence type="ECO:0000313" key="3">
    <source>
        <dbReference type="Proteomes" id="UP000198885"/>
    </source>
</evidence>